<sequence length="440" mass="49324">MCEEISVSTNAPTSRRVVYMCLSRVFSRKKKIEHIEGFGCSCILGQEEELCIFFFLDGNIWCPSFLSSNGPLTGEDSVMRDATTAMVVVRNLLTPRDNNLLSRRSDELAVLESLALSVQCAGSVSNMGQRLLARTRQVESLTAEVENLRQEIRQLKRENRDLHMLANNYSTSMKRKLDQLQESEGRIQSDHQRFVAFFQMHLLPSSSSVQPSIEVSNNLSSMPPVPRVSPRPNLNGTEQFIHRINLRATMDIKSHIEGRISKCPLEDLALLKEDLSKLISAIANLNVDSSSLKIKVAELMATSTEYSSLRAISSKKLSPDVRAHQLAAIDLSLTQVQSSQQAALGDYQATETSLASVQVRLDTLIREQEQLGIEASRLKSVLEEQGATLSQCQEEISRLEQEKDMATELPILSLIEVETLKTLEGLLEDRLRNFRDIVFE</sequence>
<gene>
    <name evidence="3" type="ORF">D8674_019269</name>
</gene>
<dbReference type="Proteomes" id="UP000327157">
    <property type="component" value="Chromosome 17"/>
</dbReference>
<reference evidence="4" key="2">
    <citation type="submission" date="2019-10" db="EMBL/GenBank/DDBJ databases">
        <title>A de novo genome assembly of a pear dwarfing rootstock.</title>
        <authorList>
            <person name="Wang F."/>
            <person name="Wang J."/>
            <person name="Li S."/>
            <person name="Zhang Y."/>
            <person name="Fang M."/>
            <person name="Ma L."/>
            <person name="Zhao Y."/>
            <person name="Jiang S."/>
        </authorList>
    </citation>
    <scope>NUCLEOTIDE SEQUENCE [LARGE SCALE GENOMIC DNA]</scope>
</reference>
<accession>A0A5N5G7S3</accession>
<evidence type="ECO:0000256" key="2">
    <source>
        <dbReference type="SAM" id="MobiDB-lite"/>
    </source>
</evidence>
<name>A0A5N5G7S3_9ROSA</name>
<dbReference type="AlphaFoldDB" id="A0A5N5G7S3"/>
<reference evidence="3 4" key="1">
    <citation type="submission" date="2019-09" db="EMBL/GenBank/DDBJ databases">
        <authorList>
            <person name="Ou C."/>
        </authorList>
    </citation>
    <scope>NUCLEOTIDE SEQUENCE [LARGE SCALE GENOMIC DNA]</scope>
    <source>
        <strain evidence="3">S2</strain>
        <tissue evidence="3">Leaf</tissue>
    </source>
</reference>
<dbReference type="EMBL" id="SMOL01000487">
    <property type="protein sequence ID" value="KAB2611237.1"/>
    <property type="molecule type" value="Genomic_DNA"/>
</dbReference>
<keyword evidence="1" id="KW-0175">Coiled coil</keyword>
<protein>
    <submittedName>
        <fullName evidence="3">S ribonuclease</fullName>
    </submittedName>
</protein>
<reference evidence="3 4" key="3">
    <citation type="submission" date="2019-11" db="EMBL/GenBank/DDBJ databases">
        <title>A de novo genome assembly of a pear dwarfing rootstock.</title>
        <authorList>
            <person name="Wang F."/>
            <person name="Wang J."/>
            <person name="Li S."/>
            <person name="Zhang Y."/>
            <person name="Fang M."/>
            <person name="Ma L."/>
            <person name="Zhao Y."/>
            <person name="Jiang S."/>
        </authorList>
    </citation>
    <scope>NUCLEOTIDE SEQUENCE [LARGE SCALE GENOMIC DNA]</scope>
    <source>
        <strain evidence="3">S2</strain>
        <tissue evidence="3">Leaf</tissue>
    </source>
</reference>
<feature type="region of interest" description="Disordered" evidence="2">
    <location>
        <begin position="214"/>
        <end position="234"/>
    </location>
</feature>
<organism evidence="3 4">
    <name type="scientific">Pyrus ussuriensis x Pyrus communis</name>
    <dbReference type="NCBI Taxonomy" id="2448454"/>
    <lineage>
        <taxon>Eukaryota</taxon>
        <taxon>Viridiplantae</taxon>
        <taxon>Streptophyta</taxon>
        <taxon>Embryophyta</taxon>
        <taxon>Tracheophyta</taxon>
        <taxon>Spermatophyta</taxon>
        <taxon>Magnoliopsida</taxon>
        <taxon>eudicotyledons</taxon>
        <taxon>Gunneridae</taxon>
        <taxon>Pentapetalae</taxon>
        <taxon>rosids</taxon>
        <taxon>fabids</taxon>
        <taxon>Rosales</taxon>
        <taxon>Rosaceae</taxon>
        <taxon>Amygdaloideae</taxon>
        <taxon>Maleae</taxon>
        <taxon>Pyrus</taxon>
    </lineage>
</organism>
<comment type="caution">
    <text evidence="3">The sequence shown here is derived from an EMBL/GenBank/DDBJ whole genome shotgun (WGS) entry which is preliminary data.</text>
</comment>
<keyword evidence="4" id="KW-1185">Reference proteome</keyword>
<proteinExistence type="predicted"/>
<evidence type="ECO:0000313" key="4">
    <source>
        <dbReference type="Proteomes" id="UP000327157"/>
    </source>
</evidence>
<feature type="coiled-coil region" evidence="1">
    <location>
        <begin position="131"/>
        <end position="168"/>
    </location>
</feature>
<feature type="coiled-coil region" evidence="1">
    <location>
        <begin position="382"/>
        <end position="409"/>
    </location>
</feature>
<evidence type="ECO:0000313" key="3">
    <source>
        <dbReference type="EMBL" id="KAB2611237.1"/>
    </source>
</evidence>
<dbReference type="OrthoDB" id="1171258at2759"/>
<evidence type="ECO:0000256" key="1">
    <source>
        <dbReference type="SAM" id="Coils"/>
    </source>
</evidence>